<feature type="compositionally biased region" description="Basic and acidic residues" evidence="2">
    <location>
        <begin position="141"/>
        <end position="159"/>
    </location>
</feature>
<proteinExistence type="predicted"/>
<dbReference type="EMBL" id="AP027141">
    <property type="protein sequence ID" value="BDV31909.1"/>
    <property type="molecule type" value="Genomic_DNA"/>
</dbReference>
<feature type="region of interest" description="Disordered" evidence="2">
    <location>
        <begin position="94"/>
        <end position="159"/>
    </location>
</feature>
<evidence type="ECO:0000256" key="2">
    <source>
        <dbReference type="SAM" id="MobiDB-lite"/>
    </source>
</evidence>
<evidence type="ECO:0008006" key="6">
    <source>
        <dbReference type="Google" id="ProtNLM"/>
    </source>
</evidence>
<evidence type="ECO:0000256" key="3">
    <source>
        <dbReference type="SAM" id="SignalP"/>
    </source>
</evidence>
<evidence type="ECO:0000256" key="1">
    <source>
        <dbReference type="SAM" id="Coils"/>
    </source>
</evidence>
<keyword evidence="3" id="KW-0732">Signal</keyword>
<reference evidence="4 5" key="1">
    <citation type="submission" date="2022-12" db="EMBL/GenBank/DDBJ databases">
        <title>Microbacterium terricola strain KV-448 chromosome, complete genome.</title>
        <authorList>
            <person name="Oshima T."/>
            <person name="Moriya T."/>
            <person name="Bessho Y."/>
        </authorList>
    </citation>
    <scope>NUCLEOTIDE SEQUENCE [LARGE SCALE GENOMIC DNA]</scope>
    <source>
        <strain evidence="4 5">KV-448</strain>
    </source>
</reference>
<name>A0ABM8E287_9MICO</name>
<keyword evidence="5" id="KW-1185">Reference proteome</keyword>
<dbReference type="RefSeq" id="WP_263797505.1">
    <property type="nucleotide sequence ID" value="NZ_AP027141.1"/>
</dbReference>
<feature type="coiled-coil region" evidence="1">
    <location>
        <begin position="45"/>
        <end position="72"/>
    </location>
</feature>
<organism evidence="4 5">
    <name type="scientific">Microbacterium terricola</name>
    <dbReference type="NCBI Taxonomy" id="344163"/>
    <lineage>
        <taxon>Bacteria</taxon>
        <taxon>Bacillati</taxon>
        <taxon>Actinomycetota</taxon>
        <taxon>Actinomycetes</taxon>
        <taxon>Micrococcales</taxon>
        <taxon>Microbacteriaceae</taxon>
        <taxon>Microbacterium</taxon>
    </lineage>
</organism>
<dbReference type="PROSITE" id="PS51257">
    <property type="entry name" value="PROKAR_LIPOPROTEIN"/>
    <property type="match status" value="1"/>
</dbReference>
<feature type="compositionally biased region" description="Gly residues" evidence="2">
    <location>
        <begin position="131"/>
        <end position="140"/>
    </location>
</feature>
<sequence>MIRRAAASLVAIALAVTLAACGTAPVDLARSASSVMQDSVVSVAEAAAEGDLATAVAQLDELQQRLDQAIADGDVSAVRAGAIQASIDAVRADLEAAAAPEPSATPTPAAPATVDQGEETTAPVDTSTGNSGPGKNSGKGKGADKPKGEPKDKPKGKDK</sequence>
<feature type="signal peptide" evidence="3">
    <location>
        <begin position="1"/>
        <end position="19"/>
    </location>
</feature>
<evidence type="ECO:0000313" key="5">
    <source>
        <dbReference type="Proteomes" id="UP001317779"/>
    </source>
</evidence>
<evidence type="ECO:0000313" key="4">
    <source>
        <dbReference type="EMBL" id="BDV31909.1"/>
    </source>
</evidence>
<accession>A0ABM8E287</accession>
<gene>
    <name evidence="4" type="ORF">Microterr_25690</name>
</gene>
<feature type="chain" id="PRO_5045900669" description="Mucin-associated surface protein" evidence="3">
    <location>
        <begin position="20"/>
        <end position="159"/>
    </location>
</feature>
<protein>
    <recommendedName>
        <fullName evidence="6">Mucin-associated surface protein</fullName>
    </recommendedName>
</protein>
<keyword evidence="1" id="KW-0175">Coiled coil</keyword>
<dbReference type="Proteomes" id="UP001317779">
    <property type="component" value="Chromosome"/>
</dbReference>